<feature type="domain" description="Lysophospholipase NTE1-like P-loop" evidence="1">
    <location>
        <begin position="37"/>
        <end position="191"/>
    </location>
</feature>
<dbReference type="AlphaFoldDB" id="A0A9P6PFD4"/>
<reference evidence="2" key="1">
    <citation type="journal article" date="2020" name="Fungal Divers.">
        <title>Resolving the Mortierellaceae phylogeny through synthesis of multi-gene phylogenetics and phylogenomics.</title>
        <authorList>
            <person name="Vandepol N."/>
            <person name="Liber J."/>
            <person name="Desiro A."/>
            <person name="Na H."/>
            <person name="Kennedy M."/>
            <person name="Barry K."/>
            <person name="Grigoriev I.V."/>
            <person name="Miller A.N."/>
            <person name="O'Donnell K."/>
            <person name="Stajich J.E."/>
            <person name="Bonito G."/>
        </authorList>
    </citation>
    <scope>NUCLEOTIDE SEQUENCE</scope>
    <source>
        <strain evidence="2">BC1065</strain>
    </source>
</reference>
<evidence type="ECO:0000313" key="3">
    <source>
        <dbReference type="Proteomes" id="UP000807716"/>
    </source>
</evidence>
<comment type="caution">
    <text evidence="2">The sequence shown here is derived from an EMBL/GenBank/DDBJ whole genome shotgun (WGS) entry which is preliminary data.</text>
</comment>
<dbReference type="EMBL" id="JAAAJB010001965">
    <property type="protein sequence ID" value="KAG0247116.1"/>
    <property type="molecule type" value="Genomic_DNA"/>
</dbReference>
<keyword evidence="3" id="KW-1185">Reference proteome</keyword>
<sequence>ITIRISRLIAQRASEALGDRRPKAQGVTPDSAINNSNLRTVGILPVSSCVPVTEFADRLRAALIGIGSSATLLNHSIVMGLLDKHAFTKIGKLKLDSWLNEQEEMSQIVLYLADGGLTSPWTQTCIRQADCNLLVGHGDDDPQVGDFERLLISMKTTARKELVLLHPTRHCIPGSTAAWLKSRVWVHAHHH</sequence>
<dbReference type="OrthoDB" id="421051at2759"/>
<proteinExistence type="predicted"/>
<feature type="non-terminal residue" evidence="2">
    <location>
        <position position="191"/>
    </location>
</feature>
<gene>
    <name evidence="2" type="primary">NTE1_3</name>
    <name evidence="2" type="ORF">DFQ27_002536</name>
</gene>
<dbReference type="Proteomes" id="UP000807716">
    <property type="component" value="Unassembled WGS sequence"/>
</dbReference>
<dbReference type="InterPro" id="IPR056556">
    <property type="entry name" value="NTE1_P-loop_dom"/>
</dbReference>
<dbReference type="Pfam" id="PF24179">
    <property type="entry name" value="NTE_Ploop"/>
    <property type="match status" value="1"/>
</dbReference>
<name>A0A9P6PFD4_9FUNG</name>
<evidence type="ECO:0000259" key="1">
    <source>
        <dbReference type="Pfam" id="PF24179"/>
    </source>
</evidence>
<organism evidence="2 3">
    <name type="scientific">Actinomortierella ambigua</name>
    <dbReference type="NCBI Taxonomy" id="1343610"/>
    <lineage>
        <taxon>Eukaryota</taxon>
        <taxon>Fungi</taxon>
        <taxon>Fungi incertae sedis</taxon>
        <taxon>Mucoromycota</taxon>
        <taxon>Mortierellomycotina</taxon>
        <taxon>Mortierellomycetes</taxon>
        <taxon>Mortierellales</taxon>
        <taxon>Mortierellaceae</taxon>
        <taxon>Actinomortierella</taxon>
    </lineage>
</organism>
<protein>
    <submittedName>
        <fullName evidence="2">Phosphatidylcholine and lysophosphatidylcholine phospholipase</fullName>
    </submittedName>
</protein>
<evidence type="ECO:0000313" key="2">
    <source>
        <dbReference type="EMBL" id="KAG0247116.1"/>
    </source>
</evidence>
<accession>A0A9P6PFD4</accession>
<feature type="non-terminal residue" evidence="2">
    <location>
        <position position="1"/>
    </location>
</feature>